<dbReference type="RefSeq" id="XP_007833255.1">
    <property type="nucleotide sequence ID" value="XM_007835064.1"/>
</dbReference>
<dbReference type="HOGENOM" id="CLU_2961565_0_0_1"/>
<protein>
    <submittedName>
        <fullName evidence="1">Uncharacterized protein</fullName>
    </submittedName>
</protein>
<reference evidence="2" key="1">
    <citation type="journal article" date="2015" name="BMC Genomics">
        <title>Genomic and transcriptomic analysis of the endophytic fungus Pestalotiopsis fici reveals its lifestyle and high potential for synthesis of natural products.</title>
        <authorList>
            <person name="Wang X."/>
            <person name="Zhang X."/>
            <person name="Liu L."/>
            <person name="Xiang M."/>
            <person name="Wang W."/>
            <person name="Sun X."/>
            <person name="Che Y."/>
            <person name="Guo L."/>
            <person name="Liu G."/>
            <person name="Guo L."/>
            <person name="Wang C."/>
            <person name="Yin W.B."/>
            <person name="Stadler M."/>
            <person name="Zhang X."/>
            <person name="Liu X."/>
        </authorList>
    </citation>
    <scope>NUCLEOTIDE SEQUENCE [LARGE SCALE GENOMIC DNA]</scope>
    <source>
        <strain evidence="2">W106-1 / CGMCC3.15140</strain>
    </source>
</reference>
<dbReference type="InParanoid" id="W3X8G5"/>
<name>W3X8G5_PESFW</name>
<sequence length="59" mass="6316">MAPASTQLVGIATGNVYMATASGPVAKFPRVPARLWRSFWKISNLAPPVKTQCASTKKL</sequence>
<dbReference type="KEGG" id="pfy:PFICI_06483"/>
<dbReference type="EMBL" id="KI912112">
    <property type="protein sequence ID" value="ETS81481.1"/>
    <property type="molecule type" value="Genomic_DNA"/>
</dbReference>
<dbReference type="Proteomes" id="UP000030651">
    <property type="component" value="Unassembled WGS sequence"/>
</dbReference>
<organism evidence="1 2">
    <name type="scientific">Pestalotiopsis fici (strain W106-1 / CGMCC3.15140)</name>
    <dbReference type="NCBI Taxonomy" id="1229662"/>
    <lineage>
        <taxon>Eukaryota</taxon>
        <taxon>Fungi</taxon>
        <taxon>Dikarya</taxon>
        <taxon>Ascomycota</taxon>
        <taxon>Pezizomycotina</taxon>
        <taxon>Sordariomycetes</taxon>
        <taxon>Xylariomycetidae</taxon>
        <taxon>Amphisphaeriales</taxon>
        <taxon>Sporocadaceae</taxon>
        <taxon>Pestalotiopsis</taxon>
    </lineage>
</organism>
<dbReference type="GeneID" id="19271496"/>
<accession>W3X8G5</accession>
<evidence type="ECO:0000313" key="2">
    <source>
        <dbReference type="Proteomes" id="UP000030651"/>
    </source>
</evidence>
<proteinExistence type="predicted"/>
<keyword evidence="2" id="KW-1185">Reference proteome</keyword>
<gene>
    <name evidence="1" type="ORF">PFICI_06483</name>
</gene>
<evidence type="ECO:0000313" key="1">
    <source>
        <dbReference type="EMBL" id="ETS81481.1"/>
    </source>
</evidence>
<dbReference type="AlphaFoldDB" id="W3X8G5"/>